<name>A0A1J4KEP9_9EUKA</name>
<evidence type="ECO:0000313" key="5">
    <source>
        <dbReference type="EMBL" id="OHT07869.1"/>
    </source>
</evidence>
<feature type="compositionally biased region" description="Basic and acidic residues" evidence="3">
    <location>
        <begin position="126"/>
        <end position="145"/>
    </location>
</feature>
<dbReference type="PROSITE" id="PS50102">
    <property type="entry name" value="RRM"/>
    <property type="match status" value="1"/>
</dbReference>
<dbReference type="SMART" id="SM00360">
    <property type="entry name" value="RRM"/>
    <property type="match status" value="1"/>
</dbReference>
<dbReference type="InterPro" id="IPR012677">
    <property type="entry name" value="Nucleotide-bd_a/b_plait_sf"/>
</dbReference>
<feature type="region of interest" description="Disordered" evidence="3">
    <location>
        <begin position="87"/>
        <end position="179"/>
    </location>
</feature>
<evidence type="ECO:0000313" key="6">
    <source>
        <dbReference type="Proteomes" id="UP000179807"/>
    </source>
</evidence>
<proteinExistence type="predicted"/>
<organism evidence="5 6">
    <name type="scientific">Tritrichomonas foetus</name>
    <dbReference type="NCBI Taxonomy" id="1144522"/>
    <lineage>
        <taxon>Eukaryota</taxon>
        <taxon>Metamonada</taxon>
        <taxon>Parabasalia</taxon>
        <taxon>Tritrichomonadida</taxon>
        <taxon>Tritrichomonadidae</taxon>
        <taxon>Tritrichomonas</taxon>
    </lineage>
</organism>
<feature type="domain" description="RRM" evidence="4">
    <location>
        <begin position="13"/>
        <end position="90"/>
    </location>
</feature>
<dbReference type="GO" id="GO:0003723">
    <property type="term" value="F:RNA binding"/>
    <property type="evidence" value="ECO:0007669"/>
    <property type="project" value="UniProtKB-UniRule"/>
</dbReference>
<dbReference type="RefSeq" id="XP_068361005.1">
    <property type="nucleotide sequence ID" value="XM_068503326.1"/>
</dbReference>
<dbReference type="GeneID" id="94838030"/>
<evidence type="ECO:0000256" key="2">
    <source>
        <dbReference type="PROSITE-ProRule" id="PRU00176"/>
    </source>
</evidence>
<dbReference type="InterPro" id="IPR000504">
    <property type="entry name" value="RRM_dom"/>
</dbReference>
<protein>
    <recommendedName>
        <fullName evidence="4">RRM domain-containing protein</fullName>
    </recommendedName>
</protein>
<feature type="compositionally biased region" description="Basic and acidic residues" evidence="3">
    <location>
        <begin position="164"/>
        <end position="179"/>
    </location>
</feature>
<dbReference type="InterPro" id="IPR035979">
    <property type="entry name" value="RBD_domain_sf"/>
</dbReference>
<dbReference type="Proteomes" id="UP000179807">
    <property type="component" value="Unassembled WGS sequence"/>
</dbReference>
<keyword evidence="1 2" id="KW-0694">RNA-binding</keyword>
<dbReference type="AlphaFoldDB" id="A0A1J4KEP9"/>
<feature type="region of interest" description="Disordered" evidence="3">
    <location>
        <begin position="211"/>
        <end position="283"/>
    </location>
</feature>
<dbReference type="CDD" id="cd00590">
    <property type="entry name" value="RRM_SF"/>
    <property type="match status" value="1"/>
</dbReference>
<feature type="compositionally biased region" description="Basic and acidic residues" evidence="3">
    <location>
        <begin position="238"/>
        <end position="283"/>
    </location>
</feature>
<dbReference type="EMBL" id="MLAK01000683">
    <property type="protein sequence ID" value="OHT07869.1"/>
    <property type="molecule type" value="Genomic_DNA"/>
</dbReference>
<dbReference type="SUPFAM" id="SSF54928">
    <property type="entry name" value="RNA-binding domain, RBD"/>
    <property type="match status" value="1"/>
</dbReference>
<reference evidence="5" key="1">
    <citation type="submission" date="2016-10" db="EMBL/GenBank/DDBJ databases">
        <authorList>
            <person name="Benchimol M."/>
            <person name="Almeida L.G."/>
            <person name="Vasconcelos A.T."/>
            <person name="Perreira-Neves A."/>
            <person name="Rosa I.A."/>
            <person name="Tasca T."/>
            <person name="Bogo M.R."/>
            <person name="de Souza W."/>
        </authorList>
    </citation>
    <scope>NUCLEOTIDE SEQUENCE [LARGE SCALE GENOMIC DNA]</scope>
    <source>
        <strain evidence="5">K</strain>
    </source>
</reference>
<evidence type="ECO:0000256" key="3">
    <source>
        <dbReference type="SAM" id="MobiDB-lite"/>
    </source>
</evidence>
<comment type="caution">
    <text evidence="5">The sequence shown here is derived from an EMBL/GenBank/DDBJ whole genome shotgun (WGS) entry which is preliminary data.</text>
</comment>
<evidence type="ECO:0000256" key="1">
    <source>
        <dbReference type="ARBA" id="ARBA00022884"/>
    </source>
</evidence>
<gene>
    <name evidence="5" type="ORF">TRFO_23726</name>
</gene>
<dbReference type="Pfam" id="PF00076">
    <property type="entry name" value="RRM_1"/>
    <property type="match status" value="1"/>
</dbReference>
<dbReference type="VEuPathDB" id="TrichDB:TRFO_23726"/>
<dbReference type="OrthoDB" id="439808at2759"/>
<sequence length="283" mass="33617">MYEKVTNEMEKAATIYINNLPSDTTPEQVTDKFNEFGKVKSVRLLRTTSGECRGYAFLDYQTDDEALKAIYEGNNCEFRGNRLKVERTRHQLGDPPRSKRSHQSYRLEYGRYTTDRPHSPYSARRGPRDESPEYRRSHRLDHGFDGRSFIQNGARYIDDSPPPRYRDEFARDRRSSSHFRVRPDRINDRIPVRYDDRFPDKISDRNIDIIIDHSPHSQSQSRSYRYPRDVSPPPRRIVSSDRHIDEHHIYRRIIDDSPPPRRIIDDPQPPRRIIEDSPPPKRI</sequence>
<evidence type="ECO:0000259" key="4">
    <source>
        <dbReference type="PROSITE" id="PS50102"/>
    </source>
</evidence>
<dbReference type="Gene3D" id="3.30.70.330">
    <property type="match status" value="1"/>
</dbReference>
<keyword evidence="6" id="KW-1185">Reference proteome</keyword>
<accession>A0A1J4KEP9</accession>
<dbReference type="PANTHER" id="PTHR10352">
    <property type="entry name" value="EUKARYOTIC TRANSLATION INITIATION FACTOR 3 SUBUNIT G"/>
    <property type="match status" value="1"/>
</dbReference>